<keyword evidence="5" id="KW-0804">Transcription</keyword>
<dbReference type="GO" id="GO:0005634">
    <property type="term" value="C:nucleus"/>
    <property type="evidence" value="ECO:0007669"/>
    <property type="project" value="UniProtKB-SubCell"/>
</dbReference>
<feature type="compositionally biased region" description="Basic residues" evidence="6">
    <location>
        <begin position="154"/>
        <end position="163"/>
    </location>
</feature>
<reference evidence="9" key="1">
    <citation type="submission" date="2023-10" db="EMBL/GenBank/DDBJ databases">
        <authorList>
            <person name="Domelevo Entfellner J.-B."/>
        </authorList>
    </citation>
    <scope>NUCLEOTIDE SEQUENCE</scope>
</reference>
<evidence type="ECO:0000256" key="2">
    <source>
        <dbReference type="ARBA" id="ARBA00008122"/>
    </source>
</evidence>
<evidence type="ECO:0000313" key="9">
    <source>
        <dbReference type="EMBL" id="CAJ1968691.1"/>
    </source>
</evidence>
<evidence type="ECO:0000259" key="7">
    <source>
        <dbReference type="PROSITE" id="PS51666"/>
    </source>
</evidence>
<dbReference type="GO" id="GO:0005524">
    <property type="term" value="F:ATP binding"/>
    <property type="evidence" value="ECO:0007669"/>
    <property type="project" value="UniProtKB-UniRule"/>
</dbReference>
<dbReference type="InterPro" id="IPR031137">
    <property type="entry name" value="GRF"/>
</dbReference>
<evidence type="ECO:0000256" key="5">
    <source>
        <dbReference type="RuleBase" id="RU367127"/>
    </source>
</evidence>
<dbReference type="AlphaFoldDB" id="A0AA86T1J7"/>
<keyword evidence="5" id="KW-0805">Transcription regulation</keyword>
<dbReference type="Pfam" id="PF08879">
    <property type="entry name" value="WRC"/>
    <property type="match status" value="1"/>
</dbReference>
<keyword evidence="10" id="KW-1185">Reference proteome</keyword>
<dbReference type="PROSITE" id="PS51666">
    <property type="entry name" value="QLQ"/>
    <property type="match status" value="1"/>
</dbReference>
<dbReference type="PROSITE" id="PS51667">
    <property type="entry name" value="WRC"/>
    <property type="match status" value="1"/>
</dbReference>
<feature type="region of interest" description="Disordered" evidence="6">
    <location>
        <begin position="1"/>
        <end position="31"/>
    </location>
</feature>
<evidence type="ECO:0000259" key="8">
    <source>
        <dbReference type="PROSITE" id="PS51667"/>
    </source>
</evidence>
<evidence type="ECO:0000313" key="10">
    <source>
        <dbReference type="Proteomes" id="UP001189624"/>
    </source>
</evidence>
<dbReference type="PANTHER" id="PTHR31602">
    <property type="entry name" value="GROWTH-REGULATING FACTOR 5"/>
    <property type="match status" value="1"/>
</dbReference>
<dbReference type="Proteomes" id="UP001189624">
    <property type="component" value="Chromosome 7"/>
</dbReference>
<dbReference type="Pfam" id="PF08880">
    <property type="entry name" value="QLQ"/>
    <property type="match status" value="1"/>
</dbReference>
<protein>
    <recommendedName>
        <fullName evidence="5">Growth-regulating factor</fullName>
    </recommendedName>
</protein>
<dbReference type="InterPro" id="IPR014978">
    <property type="entry name" value="Gln-Leu-Gln_QLQ"/>
</dbReference>
<feature type="domain" description="QLQ" evidence="7">
    <location>
        <begin position="74"/>
        <end position="109"/>
    </location>
</feature>
<evidence type="ECO:0000256" key="4">
    <source>
        <dbReference type="PROSITE-ProRule" id="PRU01002"/>
    </source>
</evidence>
<dbReference type="InterPro" id="IPR014977">
    <property type="entry name" value="WRC_dom"/>
</dbReference>
<feature type="short sequence motif" description="Bipartite nuclear localization signal" evidence="4">
    <location>
        <begin position="129"/>
        <end position="139"/>
    </location>
</feature>
<evidence type="ECO:0000256" key="1">
    <source>
        <dbReference type="ARBA" id="ARBA00004123"/>
    </source>
</evidence>
<proteinExistence type="inferred from homology"/>
<dbReference type="GO" id="GO:0099402">
    <property type="term" value="P:plant organ development"/>
    <property type="evidence" value="ECO:0007669"/>
    <property type="project" value="UniProtKB-ARBA"/>
</dbReference>
<feature type="compositionally biased region" description="Polar residues" evidence="6">
    <location>
        <begin position="237"/>
        <end position="246"/>
    </location>
</feature>
<organism evidence="9 10">
    <name type="scientific">Sphenostylis stenocarpa</name>
    <dbReference type="NCBI Taxonomy" id="92480"/>
    <lineage>
        <taxon>Eukaryota</taxon>
        <taxon>Viridiplantae</taxon>
        <taxon>Streptophyta</taxon>
        <taxon>Embryophyta</taxon>
        <taxon>Tracheophyta</taxon>
        <taxon>Spermatophyta</taxon>
        <taxon>Magnoliopsida</taxon>
        <taxon>eudicotyledons</taxon>
        <taxon>Gunneridae</taxon>
        <taxon>Pentapetalae</taxon>
        <taxon>rosids</taxon>
        <taxon>fabids</taxon>
        <taxon>Fabales</taxon>
        <taxon>Fabaceae</taxon>
        <taxon>Papilionoideae</taxon>
        <taxon>50 kb inversion clade</taxon>
        <taxon>NPAAA clade</taxon>
        <taxon>indigoferoid/millettioid clade</taxon>
        <taxon>Phaseoleae</taxon>
        <taxon>Sphenostylis</taxon>
    </lineage>
</organism>
<dbReference type="EMBL" id="OY731404">
    <property type="protein sequence ID" value="CAJ1968691.1"/>
    <property type="molecule type" value="Genomic_DNA"/>
</dbReference>
<feature type="short sequence motif" description="Bipartite nuclear localization signal" evidence="4">
    <location>
        <begin position="157"/>
        <end position="164"/>
    </location>
</feature>
<gene>
    <name evidence="9" type="ORF">AYBTSS11_LOCUS21853</name>
</gene>
<comment type="subcellular location">
    <subcellularLocation>
        <location evidence="1 4 5">Nucleus</location>
    </subcellularLocation>
</comment>
<feature type="region of interest" description="Disordered" evidence="6">
    <location>
        <begin position="151"/>
        <end position="246"/>
    </location>
</feature>
<evidence type="ECO:0000256" key="3">
    <source>
        <dbReference type="ARBA" id="ARBA00023242"/>
    </source>
</evidence>
<comment type="similarity">
    <text evidence="2 5">Belongs to the GRF family.</text>
</comment>
<name>A0AA86T1J7_9FABA</name>
<dbReference type="Gramene" id="rna-AYBTSS11_LOCUS21853">
    <property type="protein sequence ID" value="CAJ1968691.1"/>
    <property type="gene ID" value="gene-AYBTSS11_LOCUS21853"/>
</dbReference>
<keyword evidence="3 4" id="KW-0539">Nucleus</keyword>
<dbReference type="GO" id="GO:0006355">
    <property type="term" value="P:regulation of DNA-templated transcription"/>
    <property type="evidence" value="ECO:0007669"/>
    <property type="project" value="InterPro"/>
</dbReference>
<sequence length="316" mass="35216">MDLQLKQWRNQHESEQQLHSPNMPKFLPQHPPPPASAALPLFLPQPNTVVSTLPRFFDSSLPSAPPRFPRMESCFSFAQWQELELQGLIFRYMLAGAPVPPQLLQPIKKTVLESGYYWGREAVDPEPGRCRRTDGKKWRCSREAVEGQKYCERHMHRGRNRSRKPVEQPRASSSSPSSFENHNLHLHQSSSGRKGDNKRLSENLDHVDGDDRSGGHVLRHFFDDWPKTQEEPDRGETNGSQNNNAETCLSMSTPGITSSDVSLKLSAGHAQDTCHVASLGGPLAEALRSSTSSSSPTSVLLQLPTSSACETSFISI</sequence>
<dbReference type="GO" id="GO:0006351">
    <property type="term" value="P:DNA-templated transcription"/>
    <property type="evidence" value="ECO:0007669"/>
    <property type="project" value="UniProtKB-UniRule"/>
</dbReference>
<comment type="function">
    <text evidence="5">Transcription activator.</text>
</comment>
<feature type="compositionally biased region" description="Basic and acidic residues" evidence="6">
    <location>
        <begin position="193"/>
        <end position="236"/>
    </location>
</feature>
<comment type="domain">
    <text evidence="5">The QLQ domain and WRC domain may be involved in protein-protein interaction and DNA-binding, respectively.</text>
</comment>
<feature type="domain" description="WRC" evidence="8">
    <location>
        <begin position="124"/>
        <end position="168"/>
    </location>
</feature>
<keyword evidence="5" id="KW-0010">Activator</keyword>
<accession>A0AA86T1J7</accession>
<dbReference type="PANTHER" id="PTHR31602:SF63">
    <property type="entry name" value="GROWTH-REGULATING FACTOR 3"/>
    <property type="match status" value="1"/>
</dbReference>
<dbReference type="SMART" id="SM00951">
    <property type="entry name" value="QLQ"/>
    <property type="match status" value="1"/>
</dbReference>
<evidence type="ECO:0000256" key="6">
    <source>
        <dbReference type="SAM" id="MobiDB-lite"/>
    </source>
</evidence>